<dbReference type="KEGG" id="palo:E6C60_1180"/>
<evidence type="ECO:0000256" key="3">
    <source>
        <dbReference type="ARBA" id="ARBA00022679"/>
    </source>
</evidence>
<dbReference type="GO" id="GO:0009103">
    <property type="term" value="P:lipopolysaccharide biosynthetic process"/>
    <property type="evidence" value="ECO:0007669"/>
    <property type="project" value="UniProtKB-KW"/>
</dbReference>
<organism evidence="9 10">
    <name type="scientific">Paenibacillus algicola</name>
    <dbReference type="NCBI Taxonomy" id="2565926"/>
    <lineage>
        <taxon>Bacteria</taxon>
        <taxon>Bacillati</taxon>
        <taxon>Bacillota</taxon>
        <taxon>Bacilli</taxon>
        <taxon>Bacillales</taxon>
        <taxon>Paenibacillaceae</taxon>
        <taxon>Paenibacillus</taxon>
    </lineage>
</organism>
<dbReference type="Proteomes" id="UP000300879">
    <property type="component" value="Chromosome"/>
</dbReference>
<accession>A0A4P8XHV8</accession>
<keyword evidence="6" id="KW-1133">Transmembrane helix</keyword>
<name>A0A4P8XHV8_9BACL</name>
<sequence>MVKRWGSRKAPLQLWHKKDDTVAAQRPYVSVIIPAMNESATIARVIREAAKVHRDTEIIVVANGCSDHTARIARASGARVLTFRTPLGHDVGRSVGAGAARGEVLLFIDGDMVIPSRDLRRFVEAVTTGVDVALNDYEGPVERQPVHRVILAKHVLNIALGRPELAGASMTAVPHALSRKALEIITAPALSVPPRAQAAAMMSGLQVQRVHRVEVGRMNPRRVQGRDPLEALVLSDHLEALQKLFRSKGCRGGFPVSLDAAAREEKARTEVVT</sequence>
<evidence type="ECO:0000256" key="2">
    <source>
        <dbReference type="ARBA" id="ARBA00022676"/>
    </source>
</evidence>
<evidence type="ECO:0000256" key="1">
    <source>
        <dbReference type="ARBA" id="ARBA00022475"/>
    </source>
</evidence>
<dbReference type="GO" id="GO:0005886">
    <property type="term" value="C:plasma membrane"/>
    <property type="evidence" value="ECO:0007669"/>
    <property type="project" value="TreeGrafter"/>
</dbReference>
<keyword evidence="5" id="KW-0448">Lipopolysaccharide biosynthesis</keyword>
<dbReference type="GO" id="GO:0099621">
    <property type="term" value="F:undecaprenyl-phosphate 4-deoxy-4-formamido-L-arabinose transferase activity"/>
    <property type="evidence" value="ECO:0007669"/>
    <property type="project" value="TreeGrafter"/>
</dbReference>
<proteinExistence type="predicted"/>
<dbReference type="InterPro" id="IPR029044">
    <property type="entry name" value="Nucleotide-diphossugar_trans"/>
</dbReference>
<evidence type="ECO:0000256" key="4">
    <source>
        <dbReference type="ARBA" id="ARBA00022692"/>
    </source>
</evidence>
<dbReference type="RefSeq" id="WP_138224974.1">
    <property type="nucleotide sequence ID" value="NZ_CP040396.1"/>
</dbReference>
<evidence type="ECO:0000259" key="8">
    <source>
        <dbReference type="Pfam" id="PF00535"/>
    </source>
</evidence>
<keyword evidence="3 9" id="KW-0808">Transferase</keyword>
<feature type="domain" description="Glycosyltransferase 2-like" evidence="8">
    <location>
        <begin position="30"/>
        <end position="133"/>
    </location>
</feature>
<dbReference type="OrthoDB" id="2902148at2"/>
<dbReference type="InterPro" id="IPR050256">
    <property type="entry name" value="Glycosyltransferase_2"/>
</dbReference>
<evidence type="ECO:0000256" key="6">
    <source>
        <dbReference type="ARBA" id="ARBA00022989"/>
    </source>
</evidence>
<dbReference type="AlphaFoldDB" id="A0A4P8XHV8"/>
<evidence type="ECO:0000256" key="7">
    <source>
        <dbReference type="ARBA" id="ARBA00023136"/>
    </source>
</evidence>
<dbReference type="EMBL" id="CP040396">
    <property type="protein sequence ID" value="QCT01898.1"/>
    <property type="molecule type" value="Genomic_DNA"/>
</dbReference>
<evidence type="ECO:0000313" key="10">
    <source>
        <dbReference type="Proteomes" id="UP000300879"/>
    </source>
</evidence>
<dbReference type="PANTHER" id="PTHR48090">
    <property type="entry name" value="UNDECAPRENYL-PHOSPHATE 4-DEOXY-4-FORMAMIDO-L-ARABINOSE TRANSFERASE-RELATED"/>
    <property type="match status" value="1"/>
</dbReference>
<dbReference type="SUPFAM" id="SSF53448">
    <property type="entry name" value="Nucleotide-diphospho-sugar transferases"/>
    <property type="match status" value="1"/>
</dbReference>
<reference evidence="9 10" key="1">
    <citation type="submission" date="2019-05" db="EMBL/GenBank/DDBJ databases">
        <authorList>
            <person name="Chen C."/>
        </authorList>
    </citation>
    <scope>NUCLEOTIDE SEQUENCE [LARGE SCALE GENOMIC DNA]</scope>
    <source>
        <strain evidence="9 10">HB172198</strain>
    </source>
</reference>
<keyword evidence="10" id="KW-1185">Reference proteome</keyword>
<evidence type="ECO:0000313" key="9">
    <source>
        <dbReference type="EMBL" id="QCT01898.1"/>
    </source>
</evidence>
<keyword evidence="7" id="KW-0472">Membrane</keyword>
<evidence type="ECO:0000256" key="5">
    <source>
        <dbReference type="ARBA" id="ARBA00022985"/>
    </source>
</evidence>
<dbReference type="Pfam" id="PF00535">
    <property type="entry name" value="Glycos_transf_2"/>
    <property type="match status" value="1"/>
</dbReference>
<keyword evidence="2" id="KW-0328">Glycosyltransferase</keyword>
<dbReference type="PANTHER" id="PTHR48090:SF3">
    <property type="entry name" value="UNDECAPRENYL-PHOSPHATE 4-DEOXY-4-FORMAMIDO-L-ARABINOSE TRANSFERASE"/>
    <property type="match status" value="1"/>
</dbReference>
<keyword evidence="4" id="KW-0812">Transmembrane</keyword>
<gene>
    <name evidence="9" type="ORF">E6C60_1180</name>
</gene>
<protein>
    <submittedName>
        <fullName evidence="9">Glycosyl transferase family 2</fullName>
    </submittedName>
</protein>
<dbReference type="InterPro" id="IPR001173">
    <property type="entry name" value="Glyco_trans_2-like"/>
</dbReference>
<keyword evidence="1" id="KW-1003">Cell membrane</keyword>
<dbReference type="Gene3D" id="3.90.550.10">
    <property type="entry name" value="Spore Coat Polysaccharide Biosynthesis Protein SpsA, Chain A"/>
    <property type="match status" value="1"/>
</dbReference>